<dbReference type="PANTHER" id="PTHR47221">
    <property type="entry name" value="FIBRINOGEN ALPHA CHAIN"/>
    <property type="match status" value="1"/>
</dbReference>
<reference evidence="9" key="1">
    <citation type="submission" date="2022-01" db="EMBL/GenBank/DDBJ databases">
        <authorList>
            <person name="Braso-Vives M."/>
        </authorList>
    </citation>
    <scope>NUCLEOTIDE SEQUENCE</scope>
</reference>
<keyword evidence="5" id="KW-1015">Disulfide bond</keyword>
<gene>
    <name evidence="9" type="primary">ANGPT1</name>
    <name evidence="9" type="ORF">BLAG_LOCUS14195</name>
</gene>
<evidence type="ECO:0000256" key="2">
    <source>
        <dbReference type="ARBA" id="ARBA00022525"/>
    </source>
</evidence>
<evidence type="ECO:0000256" key="6">
    <source>
        <dbReference type="ARBA" id="ARBA00023180"/>
    </source>
</evidence>
<evidence type="ECO:0000313" key="9">
    <source>
        <dbReference type="EMBL" id="CAH1254993.1"/>
    </source>
</evidence>
<dbReference type="GO" id="GO:0005576">
    <property type="term" value="C:extracellular region"/>
    <property type="evidence" value="ECO:0007669"/>
    <property type="project" value="UniProtKB-SubCell"/>
</dbReference>
<dbReference type="SMART" id="SM00186">
    <property type="entry name" value="FBG"/>
    <property type="match status" value="1"/>
</dbReference>
<dbReference type="Pfam" id="PF00147">
    <property type="entry name" value="Fibrinogen_C"/>
    <property type="match status" value="1"/>
</dbReference>
<evidence type="ECO:0000259" key="8">
    <source>
        <dbReference type="PROSITE" id="PS51406"/>
    </source>
</evidence>
<evidence type="ECO:0000256" key="3">
    <source>
        <dbReference type="ARBA" id="ARBA00022729"/>
    </source>
</evidence>
<dbReference type="InterPro" id="IPR037579">
    <property type="entry name" value="FIB_ANG-like"/>
</dbReference>
<keyword evidence="4" id="KW-0175">Coiled coil</keyword>
<dbReference type="EMBL" id="OV696687">
    <property type="protein sequence ID" value="CAH1254993.1"/>
    <property type="molecule type" value="Genomic_DNA"/>
</dbReference>
<dbReference type="PROSITE" id="PS00514">
    <property type="entry name" value="FIBRINOGEN_C_1"/>
    <property type="match status" value="1"/>
</dbReference>
<keyword evidence="10" id="KW-1185">Reference proteome</keyword>
<dbReference type="PANTHER" id="PTHR47221:SF6">
    <property type="entry name" value="FIBRINOGEN ALPHA CHAIN"/>
    <property type="match status" value="1"/>
</dbReference>
<proteinExistence type="predicted"/>
<keyword evidence="2" id="KW-0964">Secreted</keyword>
<dbReference type="InterPro" id="IPR014716">
    <property type="entry name" value="Fibrinogen_a/b/g_C_1"/>
</dbReference>
<evidence type="ECO:0000256" key="5">
    <source>
        <dbReference type="ARBA" id="ARBA00023157"/>
    </source>
</evidence>
<keyword evidence="6" id="KW-0325">Glycoprotein</keyword>
<dbReference type="SUPFAM" id="SSF56496">
    <property type="entry name" value="Fibrinogen C-terminal domain-like"/>
    <property type="match status" value="1"/>
</dbReference>
<dbReference type="OrthoDB" id="9981898at2759"/>
<protein>
    <submittedName>
        <fullName evidence="9">ANGPT1 protein</fullName>
    </submittedName>
</protein>
<evidence type="ECO:0000313" key="10">
    <source>
        <dbReference type="Proteomes" id="UP000838412"/>
    </source>
</evidence>
<organism evidence="9 10">
    <name type="scientific">Branchiostoma lanceolatum</name>
    <name type="common">Common lancelet</name>
    <name type="synonym">Amphioxus lanceolatum</name>
    <dbReference type="NCBI Taxonomy" id="7740"/>
    <lineage>
        <taxon>Eukaryota</taxon>
        <taxon>Metazoa</taxon>
        <taxon>Chordata</taxon>
        <taxon>Cephalochordata</taxon>
        <taxon>Leptocardii</taxon>
        <taxon>Amphioxiformes</taxon>
        <taxon>Branchiostomatidae</taxon>
        <taxon>Branchiostoma</taxon>
    </lineage>
</organism>
<dbReference type="InterPro" id="IPR002181">
    <property type="entry name" value="Fibrinogen_a/b/g_C_dom"/>
</dbReference>
<dbReference type="Gene3D" id="3.90.215.10">
    <property type="entry name" value="Gamma Fibrinogen, chain A, domain 1"/>
    <property type="match status" value="1"/>
</dbReference>
<feature type="chain" id="PRO_5035446383" evidence="7">
    <location>
        <begin position="24"/>
        <end position="610"/>
    </location>
</feature>
<comment type="subcellular location">
    <subcellularLocation>
        <location evidence="1">Secreted</location>
    </subcellularLocation>
</comment>
<keyword evidence="3 7" id="KW-0732">Signal</keyword>
<feature type="signal peptide" evidence="7">
    <location>
        <begin position="1"/>
        <end position="23"/>
    </location>
</feature>
<feature type="domain" description="Fibrinogen C-terminal" evidence="8">
    <location>
        <begin position="373"/>
        <end position="607"/>
    </location>
</feature>
<dbReference type="CDD" id="cd00087">
    <property type="entry name" value="FReD"/>
    <property type="match status" value="1"/>
</dbReference>
<dbReference type="InterPro" id="IPR036056">
    <property type="entry name" value="Fibrinogen-like_C"/>
</dbReference>
<dbReference type="Proteomes" id="UP000838412">
    <property type="component" value="Chromosome 2"/>
</dbReference>
<name>A0A8K0EKT5_BRALA</name>
<dbReference type="NCBIfam" id="NF040941">
    <property type="entry name" value="GGGWT_bact"/>
    <property type="match status" value="1"/>
</dbReference>
<dbReference type="FunFam" id="3.90.215.10:FF:000001">
    <property type="entry name" value="Tenascin isoform 1"/>
    <property type="match status" value="1"/>
</dbReference>
<dbReference type="AlphaFoldDB" id="A0A8K0EKT5"/>
<sequence>MMAHHWLFAVTLVACLSHQSVLSRTLQDETADTSRQGSNVAEYYRQEGNNGRCTYTFVVPTEDAPCAKSAQDHSTSILEIKDDMGKMKALWSDLNARLTALEEQNTDVAAAPEQIMDQSANMESRLQENERKIQHLMTLMINHTHDIKVLQDSYRQVDNNALVLSRVMAEIMEQNRGLQGGLRDDRGAVKKLQYAVSNQTETTNQLRALVVRQNEVINELSKQILENRGNSRDLERQLGWLKHAQAEGTAEDREGMKNLTDIIFNLQNDIIREQASIRGQLRTVLRKQKRSGKKFDETIRDLTQVIVGVQKEVNKASLKEANDASSTVTLYQMQRAGAMVANDKRPMSTGTGQNEPAKKLPMLVMDLPKGGRPEAVKLANDCAEIYRGAHRKDGVYTIGIGHDVMSVFCDMTTSRGGWTVFQRRLDGAVDFSRNWAHYKHGFGTPALVVSTFSIDVMFESSGGEYWLGNENLHLLTRGGKYMLRIDFEDWEGVKRFAEYDSFKLEPEVDKYRLRLGNYEGTSGDALIHDKNDQFSTYDQDHDSSQNNCAQLKSGGWWYSDCSRSNINGRYYKTGMYHSTYQNGIYWHDFRGVWYSLKSVQMAIRPVDFRS</sequence>
<evidence type="ECO:0000256" key="1">
    <source>
        <dbReference type="ARBA" id="ARBA00004613"/>
    </source>
</evidence>
<evidence type="ECO:0000256" key="7">
    <source>
        <dbReference type="SAM" id="SignalP"/>
    </source>
</evidence>
<dbReference type="InterPro" id="IPR020837">
    <property type="entry name" value="Fibrinogen_CS"/>
</dbReference>
<dbReference type="PROSITE" id="PS51406">
    <property type="entry name" value="FIBRINOGEN_C_2"/>
    <property type="match status" value="1"/>
</dbReference>
<evidence type="ECO:0000256" key="4">
    <source>
        <dbReference type="ARBA" id="ARBA00023054"/>
    </source>
</evidence>
<accession>A0A8K0EKT5</accession>